<reference evidence="2 3" key="1">
    <citation type="submission" date="2019-12" db="EMBL/GenBank/DDBJ databases">
        <title>Genome sequencing and assembly of endphytes of Porphyra tenera.</title>
        <authorList>
            <person name="Park J.M."/>
            <person name="Shin R."/>
            <person name="Jo S.H."/>
        </authorList>
    </citation>
    <scope>NUCLEOTIDE SEQUENCE [LARGE SCALE GENOMIC DNA]</scope>
    <source>
        <strain evidence="2 3">GPM3</strain>
    </source>
</reference>
<keyword evidence="3" id="KW-1185">Reference proteome</keyword>
<organism evidence="2 3">
    <name type="scientific">Vreelandella titanicae</name>
    <dbReference type="NCBI Taxonomy" id="664683"/>
    <lineage>
        <taxon>Bacteria</taxon>
        <taxon>Pseudomonadati</taxon>
        <taxon>Pseudomonadota</taxon>
        <taxon>Gammaproteobacteria</taxon>
        <taxon>Oceanospirillales</taxon>
        <taxon>Halomonadaceae</taxon>
        <taxon>Vreelandella</taxon>
    </lineage>
</organism>
<feature type="region of interest" description="Disordered" evidence="1">
    <location>
        <begin position="62"/>
        <end position="92"/>
    </location>
</feature>
<evidence type="ECO:0000313" key="3">
    <source>
        <dbReference type="Proteomes" id="UP000509761"/>
    </source>
</evidence>
<feature type="region of interest" description="Disordered" evidence="1">
    <location>
        <begin position="109"/>
        <end position="159"/>
    </location>
</feature>
<evidence type="ECO:0000313" key="2">
    <source>
        <dbReference type="EMBL" id="QKS22583.1"/>
    </source>
</evidence>
<protein>
    <submittedName>
        <fullName evidence="2">Uncharacterized protein</fullName>
    </submittedName>
</protein>
<dbReference type="AlphaFoldDB" id="A0AAP9NID4"/>
<sequence length="177" mass="19597">MNTCSCEVFYLAIPVFVADALQRRGKTALCAAIAEKRPILSARSGADRPRSANDGVCPDLRAFANEGDPPVGLDGHGSDRTGRWPATAEAPAPRHFDFAQAEARLHEDHRVHDHHRARGRDGQADRQQARRRGRNEEAEHRSHEQVVKADDGQQRGGQHWGNHAFQVVGLRDSDSVF</sequence>
<dbReference type="Proteomes" id="UP000509761">
    <property type="component" value="Chromosome"/>
</dbReference>
<proteinExistence type="predicted"/>
<feature type="compositionally biased region" description="Basic and acidic residues" evidence="1">
    <location>
        <begin position="119"/>
        <end position="153"/>
    </location>
</feature>
<name>A0AAP9NID4_9GAMM</name>
<dbReference type="EMBL" id="CP054580">
    <property type="protein sequence ID" value="QKS22583.1"/>
    <property type="molecule type" value="Genomic_DNA"/>
</dbReference>
<accession>A0AAP9NID4</accession>
<evidence type="ECO:0000256" key="1">
    <source>
        <dbReference type="SAM" id="MobiDB-lite"/>
    </source>
</evidence>
<gene>
    <name evidence="2" type="ORF">FX987_00331</name>
</gene>